<evidence type="ECO:0000313" key="2">
    <source>
        <dbReference type="EMBL" id="KAK6518187.1"/>
    </source>
</evidence>
<name>A0AAN8RWS0_9PEZI</name>
<feature type="region of interest" description="Disordered" evidence="1">
    <location>
        <begin position="126"/>
        <end position="214"/>
    </location>
</feature>
<sequence>MSSIYLRVDPSSGSTFIETRCPRDSTDSHRSKELTVNLNVSVASRRHRFRVDVERNSLVIFRTGRRSYDRTRNGPHSGQTYRTVSTRNLDRHFDSDGNQTIYRQELTEISNDGHLYMVCEHYAIPDSPQRRPRGYIEEIPVPSRSGSDGEDEAEEVDYDFEVEEPVQDGSRHSRSSREGCSYHGGSRTGSVPNPPPTPRAYPNYNPPYNSRSWE</sequence>
<comment type="caution">
    <text evidence="2">The sequence shown here is derived from an EMBL/GenBank/DDBJ whole genome shotgun (WGS) entry which is preliminary data.</text>
</comment>
<organism evidence="2 3">
    <name type="scientific">Arthrobotrys conoides</name>
    <dbReference type="NCBI Taxonomy" id="74498"/>
    <lineage>
        <taxon>Eukaryota</taxon>
        <taxon>Fungi</taxon>
        <taxon>Dikarya</taxon>
        <taxon>Ascomycota</taxon>
        <taxon>Pezizomycotina</taxon>
        <taxon>Orbiliomycetes</taxon>
        <taxon>Orbiliales</taxon>
        <taxon>Orbiliaceae</taxon>
        <taxon>Arthrobotrys</taxon>
    </lineage>
</organism>
<dbReference type="EMBL" id="JAVHJM010000002">
    <property type="protein sequence ID" value="KAK6518187.1"/>
    <property type="molecule type" value="Genomic_DNA"/>
</dbReference>
<reference evidence="2 3" key="1">
    <citation type="submission" date="2019-10" db="EMBL/GenBank/DDBJ databases">
        <authorList>
            <person name="Palmer J.M."/>
        </authorList>
    </citation>
    <scope>NUCLEOTIDE SEQUENCE [LARGE SCALE GENOMIC DNA]</scope>
    <source>
        <strain evidence="2 3">TWF506</strain>
    </source>
</reference>
<proteinExistence type="predicted"/>
<feature type="compositionally biased region" description="Acidic residues" evidence="1">
    <location>
        <begin position="148"/>
        <end position="166"/>
    </location>
</feature>
<dbReference type="Proteomes" id="UP001307849">
    <property type="component" value="Unassembled WGS sequence"/>
</dbReference>
<dbReference type="AlphaFoldDB" id="A0AAN8RWS0"/>
<accession>A0AAN8RWS0</accession>
<keyword evidence="3" id="KW-1185">Reference proteome</keyword>
<evidence type="ECO:0000313" key="3">
    <source>
        <dbReference type="Proteomes" id="UP001307849"/>
    </source>
</evidence>
<feature type="compositionally biased region" description="Low complexity" evidence="1">
    <location>
        <begin position="200"/>
        <end position="214"/>
    </location>
</feature>
<evidence type="ECO:0000256" key="1">
    <source>
        <dbReference type="SAM" id="MobiDB-lite"/>
    </source>
</evidence>
<protein>
    <submittedName>
        <fullName evidence="2">Uncharacterized protein</fullName>
    </submittedName>
</protein>
<gene>
    <name evidence="2" type="ORF">TWF506_005346</name>
</gene>